<evidence type="ECO:0000313" key="1">
    <source>
        <dbReference type="EMBL" id="CAL2090675.1"/>
    </source>
</evidence>
<dbReference type="PANTHER" id="PTHR30605:SF0">
    <property type="entry name" value="ANHYDRO-N-ACETYLMURAMIC ACID KINASE"/>
    <property type="match status" value="1"/>
</dbReference>
<dbReference type="InterPro" id="IPR005338">
    <property type="entry name" value="Anhydro_N_Ac-Mur_kinase"/>
</dbReference>
<protein>
    <submittedName>
        <fullName evidence="1">Anhydro-N-acetylmuramic acid kinase</fullName>
        <ecNumber evidence="1">2.7.1.170</ecNumber>
    </submittedName>
</protein>
<evidence type="ECO:0000313" key="2">
    <source>
        <dbReference type="Proteomes" id="UP001497416"/>
    </source>
</evidence>
<organism evidence="1 2">
    <name type="scientific">Tenacibaculum platacis</name>
    <dbReference type="NCBI Taxonomy" id="3137852"/>
    <lineage>
        <taxon>Bacteria</taxon>
        <taxon>Pseudomonadati</taxon>
        <taxon>Bacteroidota</taxon>
        <taxon>Flavobacteriia</taxon>
        <taxon>Flavobacteriales</taxon>
        <taxon>Flavobacteriaceae</taxon>
        <taxon>Tenacibaculum</taxon>
    </lineage>
</organism>
<dbReference type="EMBL" id="CAXIXY010000006">
    <property type="protein sequence ID" value="CAL2090675.1"/>
    <property type="molecule type" value="Genomic_DNA"/>
</dbReference>
<dbReference type="Gene3D" id="3.30.420.40">
    <property type="match status" value="2"/>
</dbReference>
<proteinExistence type="predicted"/>
<keyword evidence="2" id="KW-1185">Reference proteome</keyword>
<dbReference type="NCBIfam" id="NF007144">
    <property type="entry name" value="PRK09585.2-3"/>
    <property type="match status" value="1"/>
</dbReference>
<reference evidence="1 2" key="1">
    <citation type="submission" date="2024-05" db="EMBL/GenBank/DDBJ databases">
        <authorList>
            <person name="Duchaud E."/>
        </authorList>
    </citation>
    <scope>NUCLEOTIDE SEQUENCE [LARGE SCALE GENOMIC DNA]</scope>
    <source>
        <strain evidence="1">Ena-SAMPLE-TAB-13-05-2024-13:56:06:370-140302</strain>
    </source>
</reference>
<dbReference type="EC" id="2.7.1.170" evidence="1"/>
<sequence>MQNEYKYVIGLMSGTSLDGLDLVYVKFNQKNYKDFQILKGATRSYTAYWKGTLQHAIHKSKEQLDRIHIEYGELLGEMTNEFIKEHNISNVDFIASHGHTVFHQPDKGITLQIGDGQKLADVTNCKVICDFRTQDVELKGQGAPLVPIGDELLFSEYDYCLNLGGFANVSFKKNGKRIAFDICPVNIVMNHYTKKIGLEYDEGGKIAATGKINEELLKELNSLAFYKKNPPKSLGLEWVQQIVFPIINNLETDVPTILRTFVTHAAEQIGKIFDTSEKVLTTGGGTYNSFLMKEIERCSNKKIKMADAGIIEFKEALIFAFLGVLKDNNEINCLSSVTGAIKDHSSGKCFIPKT</sequence>
<dbReference type="InterPro" id="IPR043129">
    <property type="entry name" value="ATPase_NBD"/>
</dbReference>
<accession>A0ABM9P4H0</accession>
<keyword evidence="1" id="KW-0418">Kinase</keyword>
<comment type="caution">
    <text evidence="1">The sequence shown here is derived from an EMBL/GenBank/DDBJ whole genome shotgun (WGS) entry which is preliminary data.</text>
</comment>
<gene>
    <name evidence="1" type="ORF">T190607A01A_40060</name>
</gene>
<keyword evidence="1" id="KW-0808">Transferase</keyword>
<dbReference type="SUPFAM" id="SSF53067">
    <property type="entry name" value="Actin-like ATPase domain"/>
    <property type="match status" value="1"/>
</dbReference>
<dbReference type="PANTHER" id="PTHR30605">
    <property type="entry name" value="ANHYDRO-N-ACETYLMURAMIC ACID KINASE"/>
    <property type="match status" value="1"/>
</dbReference>
<dbReference type="Pfam" id="PF03702">
    <property type="entry name" value="AnmK"/>
    <property type="match status" value="1"/>
</dbReference>
<dbReference type="GO" id="GO:0016301">
    <property type="term" value="F:kinase activity"/>
    <property type="evidence" value="ECO:0007669"/>
    <property type="project" value="UniProtKB-KW"/>
</dbReference>
<name>A0ABM9P4H0_9FLAO</name>
<dbReference type="RefSeq" id="WP_348712989.1">
    <property type="nucleotide sequence ID" value="NZ_CAXIXY010000006.1"/>
</dbReference>
<dbReference type="Proteomes" id="UP001497416">
    <property type="component" value="Unassembled WGS sequence"/>
</dbReference>